<comment type="caution">
    <text evidence="1">The sequence shown here is derived from an EMBL/GenBank/DDBJ whole genome shotgun (WGS) entry which is preliminary data.</text>
</comment>
<gene>
    <name evidence="1" type="ORF">GCM10008018_37210</name>
</gene>
<protein>
    <submittedName>
        <fullName evidence="1">Uncharacterized protein</fullName>
    </submittedName>
</protein>
<reference evidence="2" key="1">
    <citation type="journal article" date="2019" name="Int. J. Syst. Evol. Microbiol.">
        <title>The Global Catalogue of Microorganisms (GCM) 10K type strain sequencing project: providing services to taxonomists for standard genome sequencing and annotation.</title>
        <authorList>
            <consortium name="The Broad Institute Genomics Platform"/>
            <consortium name="The Broad Institute Genome Sequencing Center for Infectious Disease"/>
            <person name="Wu L."/>
            <person name="Ma J."/>
        </authorList>
    </citation>
    <scope>NUCLEOTIDE SEQUENCE [LARGE SCALE GENOMIC DNA]</scope>
    <source>
        <strain evidence="2">CGMCC 1.15043</strain>
    </source>
</reference>
<evidence type="ECO:0000313" key="1">
    <source>
        <dbReference type="EMBL" id="GFZ87577.1"/>
    </source>
</evidence>
<dbReference type="Proteomes" id="UP000615455">
    <property type="component" value="Unassembled WGS sequence"/>
</dbReference>
<sequence>MNSMHGTTHSVCFITVYETRLSAEKRNKLTPDKFRRQLVISNEVNPYLLCLSVDTRRLGRSLRRNDLLVFNRYEWGELAWSHQPKFVQGPRTADV</sequence>
<accession>A0ABQ1EU37</accession>
<dbReference type="EMBL" id="BMHE01000019">
    <property type="protein sequence ID" value="GFZ87577.1"/>
    <property type="molecule type" value="Genomic_DNA"/>
</dbReference>
<organism evidence="1 2">
    <name type="scientific">Paenibacillus marchantiophytorum</name>
    <dbReference type="NCBI Taxonomy" id="1619310"/>
    <lineage>
        <taxon>Bacteria</taxon>
        <taxon>Bacillati</taxon>
        <taxon>Bacillota</taxon>
        <taxon>Bacilli</taxon>
        <taxon>Bacillales</taxon>
        <taxon>Paenibacillaceae</taxon>
        <taxon>Paenibacillus</taxon>
    </lineage>
</organism>
<keyword evidence="2" id="KW-1185">Reference proteome</keyword>
<name>A0ABQ1EU37_9BACL</name>
<evidence type="ECO:0000313" key="2">
    <source>
        <dbReference type="Proteomes" id="UP000615455"/>
    </source>
</evidence>
<proteinExistence type="predicted"/>